<evidence type="ECO:0000256" key="5">
    <source>
        <dbReference type="RuleBase" id="RU003870"/>
    </source>
</evidence>
<comment type="caution">
    <text evidence="7">The sequence shown here is derived from an EMBL/GenBank/DDBJ whole genome shotgun (WGS) entry which is preliminary data.</text>
</comment>
<comment type="function">
    <text evidence="3 5">This protein binds to the 23S rRNA, and is important in its secondary structure. It is located near the subunit interface in the base of the L7/L12 stalk, and near the tRNA binding site of the peptidyltransferase center.</text>
</comment>
<dbReference type="InterPro" id="IPR019906">
    <property type="entry name" value="Ribosomal_uL6_bac-type"/>
</dbReference>
<comment type="similarity">
    <text evidence="3 4">Belongs to the universal ribosomal protein uL6 family.</text>
</comment>
<dbReference type="PANTHER" id="PTHR11655">
    <property type="entry name" value="60S/50S RIBOSOMAL PROTEIN L6/L9"/>
    <property type="match status" value="1"/>
</dbReference>
<name>A0ABR9R4M1_9FIRM</name>
<dbReference type="PRINTS" id="PR00059">
    <property type="entry name" value="RIBOSOMALL6"/>
</dbReference>
<comment type="subunit">
    <text evidence="3">Part of the 50S ribosomal subunit.</text>
</comment>
<gene>
    <name evidence="3 7" type="primary">rplF</name>
    <name evidence="7" type="ORF">INF35_09870</name>
</gene>
<evidence type="ECO:0000259" key="6">
    <source>
        <dbReference type="Pfam" id="PF00347"/>
    </source>
</evidence>
<reference evidence="7 8" key="1">
    <citation type="submission" date="2020-10" db="EMBL/GenBank/DDBJ databases">
        <title>ChiBAC.</title>
        <authorList>
            <person name="Zenner C."/>
            <person name="Hitch T.C.A."/>
            <person name="Clavel T."/>
        </authorList>
    </citation>
    <scope>NUCLEOTIDE SEQUENCE [LARGE SCALE GENOMIC DNA]</scope>
    <source>
        <strain evidence="7 8">DSM 109015</strain>
    </source>
</reference>
<proteinExistence type="inferred from homology"/>
<dbReference type="HAMAP" id="MF_01365_B">
    <property type="entry name" value="Ribosomal_uL6_B"/>
    <property type="match status" value="1"/>
</dbReference>
<dbReference type="GO" id="GO:0005840">
    <property type="term" value="C:ribosome"/>
    <property type="evidence" value="ECO:0007669"/>
    <property type="project" value="UniProtKB-KW"/>
</dbReference>
<dbReference type="SUPFAM" id="SSF56053">
    <property type="entry name" value="Ribosomal protein L6"/>
    <property type="match status" value="2"/>
</dbReference>
<keyword evidence="8" id="KW-1185">Reference proteome</keyword>
<dbReference type="PIRSF" id="PIRSF002162">
    <property type="entry name" value="Ribosomal_L6"/>
    <property type="match status" value="1"/>
</dbReference>
<feature type="domain" description="Large ribosomal subunit protein uL6 alpha-beta" evidence="6">
    <location>
        <begin position="93"/>
        <end position="166"/>
    </location>
</feature>
<evidence type="ECO:0000313" key="7">
    <source>
        <dbReference type="EMBL" id="MBE5038089.1"/>
    </source>
</evidence>
<protein>
    <recommendedName>
        <fullName evidence="3">Large ribosomal subunit protein uL6</fullName>
    </recommendedName>
</protein>
<keyword evidence="3 5" id="KW-0699">rRNA-binding</keyword>
<dbReference type="InterPro" id="IPR000702">
    <property type="entry name" value="Ribosomal_uL6-like"/>
</dbReference>
<keyword evidence="2 3" id="KW-0687">Ribonucleoprotein</keyword>
<dbReference type="Gene3D" id="3.90.930.12">
    <property type="entry name" value="Ribosomal protein L6, alpha-beta domain"/>
    <property type="match status" value="2"/>
</dbReference>
<dbReference type="EMBL" id="JADCKC010000003">
    <property type="protein sequence ID" value="MBE5038089.1"/>
    <property type="molecule type" value="Genomic_DNA"/>
</dbReference>
<feature type="domain" description="Large ribosomal subunit protein uL6 alpha-beta" evidence="6">
    <location>
        <begin position="11"/>
        <end position="84"/>
    </location>
</feature>
<dbReference type="RefSeq" id="WP_193501997.1">
    <property type="nucleotide sequence ID" value="NZ_JADCKC010000003.1"/>
</dbReference>
<keyword evidence="1 3" id="KW-0689">Ribosomal protein</keyword>
<dbReference type="Pfam" id="PF00347">
    <property type="entry name" value="Ribosomal_L6"/>
    <property type="match status" value="2"/>
</dbReference>
<keyword evidence="3 5" id="KW-0694">RNA-binding</keyword>
<dbReference type="PROSITE" id="PS00525">
    <property type="entry name" value="RIBOSOMAL_L6_1"/>
    <property type="match status" value="1"/>
</dbReference>
<evidence type="ECO:0000256" key="1">
    <source>
        <dbReference type="ARBA" id="ARBA00022980"/>
    </source>
</evidence>
<evidence type="ECO:0000256" key="3">
    <source>
        <dbReference type="HAMAP-Rule" id="MF_01365"/>
    </source>
</evidence>
<sequence>MSRIGRKPIVIPAGVDVTIDEAEHTITVKGPKGSLHSKYHPLMNVKVEGNEILVTRPNDEKEARSLHGLTRSNIHNMVVGVTEGYKKEMEIQGVGYRCAKQGSTLVLTLGFSHPVNVDETDTIKIEVKDALHFNIVGIDKQEVGQFAAEVRSKRPPEPYKGKGIRYVGEFVIRKEGKAGKGK</sequence>
<dbReference type="InterPro" id="IPR020040">
    <property type="entry name" value="Ribosomal_uL6_a/b-dom"/>
</dbReference>
<evidence type="ECO:0000256" key="2">
    <source>
        <dbReference type="ARBA" id="ARBA00023274"/>
    </source>
</evidence>
<organism evidence="7 8">
    <name type="scientific">Gemmiger gallinarum</name>
    <dbReference type="NCBI Taxonomy" id="2779354"/>
    <lineage>
        <taxon>Bacteria</taxon>
        <taxon>Bacillati</taxon>
        <taxon>Bacillota</taxon>
        <taxon>Clostridia</taxon>
        <taxon>Eubacteriales</taxon>
        <taxon>Gemmiger</taxon>
    </lineage>
</organism>
<dbReference type="PANTHER" id="PTHR11655:SF14">
    <property type="entry name" value="LARGE RIBOSOMAL SUBUNIT PROTEIN UL6M"/>
    <property type="match status" value="1"/>
</dbReference>
<accession>A0ABR9R4M1</accession>
<dbReference type="InterPro" id="IPR036789">
    <property type="entry name" value="Ribosomal_uL6-like_a/b-dom_sf"/>
</dbReference>
<dbReference type="Proteomes" id="UP000768567">
    <property type="component" value="Unassembled WGS sequence"/>
</dbReference>
<dbReference type="InterPro" id="IPR002358">
    <property type="entry name" value="Ribosomal_uL6_CS"/>
</dbReference>
<evidence type="ECO:0000313" key="8">
    <source>
        <dbReference type="Proteomes" id="UP000768567"/>
    </source>
</evidence>
<dbReference type="NCBIfam" id="TIGR03654">
    <property type="entry name" value="L6_bact"/>
    <property type="match status" value="1"/>
</dbReference>
<evidence type="ECO:0000256" key="4">
    <source>
        <dbReference type="RuleBase" id="RU003869"/>
    </source>
</evidence>